<keyword evidence="3 10" id="KW-1134">Transmembrane beta strand</keyword>
<evidence type="ECO:0000256" key="5">
    <source>
        <dbReference type="ARBA" id="ARBA00022729"/>
    </source>
</evidence>
<evidence type="ECO:0000256" key="2">
    <source>
        <dbReference type="ARBA" id="ARBA00022448"/>
    </source>
</evidence>
<dbReference type="InterPro" id="IPR000531">
    <property type="entry name" value="Beta-barrel_TonB"/>
</dbReference>
<dbReference type="InterPro" id="IPR039426">
    <property type="entry name" value="TonB-dep_rcpt-like"/>
</dbReference>
<comment type="similarity">
    <text evidence="10 11">Belongs to the TonB-dependent receptor family.</text>
</comment>
<evidence type="ECO:0000256" key="7">
    <source>
        <dbReference type="ARBA" id="ARBA00023077"/>
    </source>
</evidence>
<reference evidence="15 16" key="1">
    <citation type="journal article" date="2013" name="Int. J. Syst. Evol. Microbiol.">
        <title>Marinicauda pacifica gen. nov., sp. nov., a prosthecate alphaproteobacterium of the family Hyphomonadaceae isolated from deep seawater.</title>
        <authorList>
            <person name="Zhang X.Y."/>
            <person name="Li G.W."/>
            <person name="Wang C.S."/>
            <person name="Zhang Y.J."/>
            <person name="Xu X.W."/>
            <person name="Li H."/>
            <person name="Liu A."/>
            <person name="Liu C."/>
            <person name="Xie B.B."/>
            <person name="Qin Q.L."/>
            <person name="Xu Z."/>
            <person name="Chen X.L."/>
            <person name="Zhou B.C."/>
            <person name="Zhang Y.Z."/>
        </authorList>
    </citation>
    <scope>NUCLEOTIDE SEQUENCE [LARGE SCALE GENOMIC DNA]</scope>
    <source>
        <strain evidence="15 16">P-1 km-3</strain>
    </source>
</reference>
<dbReference type="GO" id="GO:0006811">
    <property type="term" value="P:monoatomic ion transport"/>
    <property type="evidence" value="ECO:0007669"/>
    <property type="project" value="UniProtKB-KW"/>
</dbReference>
<dbReference type="Pfam" id="PF07715">
    <property type="entry name" value="Plug"/>
    <property type="match status" value="1"/>
</dbReference>
<dbReference type="PANTHER" id="PTHR30069:SF53">
    <property type="entry name" value="COLICIN I RECEPTOR-RELATED"/>
    <property type="match status" value="1"/>
</dbReference>
<evidence type="ECO:0000256" key="6">
    <source>
        <dbReference type="ARBA" id="ARBA00023065"/>
    </source>
</evidence>
<dbReference type="InterPro" id="IPR037066">
    <property type="entry name" value="Plug_dom_sf"/>
</dbReference>
<evidence type="ECO:0000256" key="3">
    <source>
        <dbReference type="ARBA" id="ARBA00022452"/>
    </source>
</evidence>
<evidence type="ECO:0000259" key="13">
    <source>
        <dbReference type="Pfam" id="PF00593"/>
    </source>
</evidence>
<dbReference type="Proteomes" id="UP000305451">
    <property type="component" value="Unassembled WGS sequence"/>
</dbReference>
<dbReference type="CDD" id="cd01347">
    <property type="entry name" value="ligand_gated_channel"/>
    <property type="match status" value="1"/>
</dbReference>
<dbReference type="Gene3D" id="2.40.170.20">
    <property type="entry name" value="TonB-dependent receptor, beta-barrel domain"/>
    <property type="match status" value="1"/>
</dbReference>
<dbReference type="InterPro" id="IPR036942">
    <property type="entry name" value="Beta-barrel_TonB_sf"/>
</dbReference>
<gene>
    <name evidence="15" type="ORF">E5162_06625</name>
</gene>
<organism evidence="15 16">
    <name type="scientific">Marinicauda pacifica</name>
    <dbReference type="NCBI Taxonomy" id="1133559"/>
    <lineage>
        <taxon>Bacteria</taxon>
        <taxon>Pseudomonadati</taxon>
        <taxon>Pseudomonadota</taxon>
        <taxon>Alphaproteobacteria</taxon>
        <taxon>Maricaulales</taxon>
        <taxon>Maricaulaceae</taxon>
        <taxon>Marinicauda</taxon>
    </lineage>
</organism>
<evidence type="ECO:0000256" key="9">
    <source>
        <dbReference type="ARBA" id="ARBA00023237"/>
    </source>
</evidence>
<proteinExistence type="inferred from homology"/>
<feature type="chain" id="PRO_5020800934" evidence="12">
    <location>
        <begin position="31"/>
        <end position="672"/>
    </location>
</feature>
<keyword evidence="4 10" id="KW-0812">Transmembrane</keyword>
<evidence type="ECO:0000256" key="11">
    <source>
        <dbReference type="RuleBase" id="RU003357"/>
    </source>
</evidence>
<dbReference type="GO" id="GO:0015889">
    <property type="term" value="P:cobalamin transport"/>
    <property type="evidence" value="ECO:0007669"/>
    <property type="project" value="TreeGrafter"/>
</dbReference>
<evidence type="ECO:0000313" key="15">
    <source>
        <dbReference type="EMBL" id="TGY92745.1"/>
    </source>
</evidence>
<dbReference type="SUPFAM" id="SSF56935">
    <property type="entry name" value="Porins"/>
    <property type="match status" value="1"/>
</dbReference>
<keyword evidence="5 12" id="KW-0732">Signal</keyword>
<evidence type="ECO:0000259" key="14">
    <source>
        <dbReference type="Pfam" id="PF07715"/>
    </source>
</evidence>
<dbReference type="Gene3D" id="2.170.130.10">
    <property type="entry name" value="TonB-dependent receptor, plug domain"/>
    <property type="match status" value="1"/>
</dbReference>
<feature type="domain" description="TonB-dependent receptor-like beta-barrel" evidence="13">
    <location>
        <begin position="213"/>
        <end position="646"/>
    </location>
</feature>
<sequence>MEGIMTSIKPAARFVSCLLAASALVPAAVAADGTLQTATDQNAAAARLSSRASDDIITVYSRVPQRIDQVGSAASLFTAEDIELADLQVLDDVLQRLPGVAVTRSGGFGQNTQVRMRGFTTKHTLILVDGVRMNNPSEFSNQFGIQHVMLDMIDRVEVLRGPQSGVYGADAVAGVISITTKRGSGEPDFRLTGGYGTHDTVQAGIGSQGEIGQFGYAASVSHIETDGISIASRAPGNVEHDGYRNTTASFNLDYRPRDGLELRSGLRFSESTNETDSGYLFGDPVLPDYLFQDSPGHVDSEQLVAHAGFTADSLGGRLIHNGQVAYTRLDSLDETPSSVSESLGERREFQYFATYRFDGSSRYLGSESFFLAGVDQSRESAEFRSLSGAPFAAIDESIDNLGFYANFNWQLAEDLFVSLSGRHDDNELFGGVQTGRAAVSWGLPQTWTGDTGVRLRASYGTGREAPSLRQLLGQSATFQGNPDLEPEETWMLDAGIDLISAGGGYRLSVTGYIGEADNGIFSVFNPALGVSQPQNISSVVEMDGVEVEAAARLADWLDMTIAYTNARSVQVSNGQQLFGRPEHEFSVALTARPTEQLSLTIDGYARSDFLSDYPSTFEMSGFEVFNTSARYQLTDSVTLQGSVKNILDTDYEYKLGDGTYGRTFDVRVSVQF</sequence>
<evidence type="ECO:0000256" key="10">
    <source>
        <dbReference type="PROSITE-ProRule" id="PRU01360"/>
    </source>
</evidence>
<keyword evidence="16" id="KW-1185">Reference proteome</keyword>
<keyword evidence="9 10" id="KW-0998">Cell outer membrane</keyword>
<evidence type="ECO:0000313" key="16">
    <source>
        <dbReference type="Proteomes" id="UP000305451"/>
    </source>
</evidence>
<feature type="domain" description="TonB-dependent receptor plug" evidence="14">
    <location>
        <begin position="69"/>
        <end position="175"/>
    </location>
</feature>
<evidence type="ECO:0000256" key="4">
    <source>
        <dbReference type="ARBA" id="ARBA00022692"/>
    </source>
</evidence>
<protein>
    <submittedName>
        <fullName evidence="15">TonB-dependent receptor</fullName>
    </submittedName>
</protein>
<keyword evidence="8 10" id="KW-0472">Membrane</keyword>
<keyword evidence="15" id="KW-0675">Receptor</keyword>
<evidence type="ECO:0000256" key="12">
    <source>
        <dbReference type="SAM" id="SignalP"/>
    </source>
</evidence>
<keyword evidence="2 10" id="KW-0813">Transport</keyword>
<name>A0A4S2HA06_9PROT</name>
<comment type="caution">
    <text evidence="15">The sequence shown here is derived from an EMBL/GenBank/DDBJ whole genome shotgun (WGS) entry which is preliminary data.</text>
</comment>
<dbReference type="GO" id="GO:0009279">
    <property type="term" value="C:cell outer membrane"/>
    <property type="evidence" value="ECO:0007669"/>
    <property type="project" value="UniProtKB-SubCell"/>
</dbReference>
<dbReference type="AlphaFoldDB" id="A0A4S2HA06"/>
<accession>A0A4S2HA06</accession>
<dbReference type="Pfam" id="PF00593">
    <property type="entry name" value="TonB_dep_Rec_b-barrel"/>
    <property type="match status" value="1"/>
</dbReference>
<dbReference type="PROSITE" id="PS52016">
    <property type="entry name" value="TONB_DEPENDENT_REC_3"/>
    <property type="match status" value="1"/>
</dbReference>
<dbReference type="EMBL" id="SRXV01000002">
    <property type="protein sequence ID" value="TGY92745.1"/>
    <property type="molecule type" value="Genomic_DNA"/>
</dbReference>
<evidence type="ECO:0000256" key="8">
    <source>
        <dbReference type="ARBA" id="ARBA00023136"/>
    </source>
</evidence>
<feature type="signal peptide" evidence="12">
    <location>
        <begin position="1"/>
        <end position="30"/>
    </location>
</feature>
<dbReference type="PANTHER" id="PTHR30069">
    <property type="entry name" value="TONB-DEPENDENT OUTER MEMBRANE RECEPTOR"/>
    <property type="match status" value="1"/>
</dbReference>
<keyword evidence="6" id="KW-0406">Ion transport</keyword>
<keyword evidence="7 11" id="KW-0798">TonB box</keyword>
<dbReference type="InterPro" id="IPR012910">
    <property type="entry name" value="Plug_dom"/>
</dbReference>
<evidence type="ECO:0000256" key="1">
    <source>
        <dbReference type="ARBA" id="ARBA00004571"/>
    </source>
</evidence>
<comment type="subcellular location">
    <subcellularLocation>
        <location evidence="1 10">Cell outer membrane</location>
        <topology evidence="1 10">Multi-pass membrane protein</topology>
    </subcellularLocation>
</comment>